<gene>
    <name evidence="4" type="ORF">BRAFLDRAFT_90080</name>
</gene>
<dbReference type="Gene3D" id="1.10.418.10">
    <property type="entry name" value="Calponin-like domain"/>
    <property type="match status" value="1"/>
</dbReference>
<comment type="similarity">
    <text evidence="1 2">Belongs to the calponin family.</text>
</comment>
<dbReference type="InterPro" id="IPR003096">
    <property type="entry name" value="SM22_calponin"/>
</dbReference>
<accession>C3YXU7</accession>
<feature type="domain" description="Calponin-homology (CH)" evidence="3">
    <location>
        <begin position="71"/>
        <end position="176"/>
    </location>
</feature>
<dbReference type="eggNOG" id="KOG2046">
    <property type="taxonomic scope" value="Eukaryota"/>
</dbReference>
<dbReference type="SUPFAM" id="SSF47576">
    <property type="entry name" value="Calponin-homology domain, CH-domain"/>
    <property type="match status" value="1"/>
</dbReference>
<dbReference type="InterPro" id="IPR000557">
    <property type="entry name" value="Calponin_repeat"/>
</dbReference>
<dbReference type="CDD" id="cd21207">
    <property type="entry name" value="CH_dMP20-like"/>
    <property type="match status" value="1"/>
</dbReference>
<evidence type="ECO:0000256" key="2">
    <source>
        <dbReference type="RuleBase" id="RU361224"/>
    </source>
</evidence>
<evidence type="ECO:0000313" key="4">
    <source>
        <dbReference type="EMBL" id="EEN54906.1"/>
    </source>
</evidence>
<dbReference type="PRINTS" id="PR00888">
    <property type="entry name" value="SM22CALPONIN"/>
</dbReference>
<dbReference type="Pfam" id="PF00307">
    <property type="entry name" value="CH"/>
    <property type="match status" value="1"/>
</dbReference>
<sequence length="234" mass="25826">MSDDAHGCRDASQSEPSLTILPEELKIHAKGGAAVWWDLTLLQVYLKMSFRARPSGLNACIARKIAGKRDPQKEAEAQAWIEELIGEKFPEGVAYEDALKDGVILCKLINVLVPGSVKRINAQKMPFKQMENIGNFLTAVQGYGVPASDLFQTVDLYERRNIPAVTQCFFAMGRVAQTKPGYDGPIIGPRQAARNEREFSEEQLRQGEAVISLQYGSNKGATQAGQNFGLTRHM</sequence>
<dbReference type="AlphaFoldDB" id="C3YXU7"/>
<dbReference type="InterPro" id="IPR050606">
    <property type="entry name" value="Calponin-like"/>
</dbReference>
<dbReference type="PROSITE" id="PS51122">
    <property type="entry name" value="CALPONIN_2"/>
    <property type="match status" value="1"/>
</dbReference>
<evidence type="ECO:0000259" key="3">
    <source>
        <dbReference type="PROSITE" id="PS50021"/>
    </source>
</evidence>
<dbReference type="InterPro" id="IPR036872">
    <property type="entry name" value="CH_dom_sf"/>
</dbReference>
<dbReference type="PROSITE" id="PS50021">
    <property type="entry name" value="CH"/>
    <property type="match status" value="1"/>
</dbReference>
<dbReference type="PROSITE" id="PS01052">
    <property type="entry name" value="CALPONIN_1"/>
    <property type="match status" value="1"/>
</dbReference>
<dbReference type="EMBL" id="GG666563">
    <property type="protein sequence ID" value="EEN54906.1"/>
    <property type="molecule type" value="Genomic_DNA"/>
</dbReference>
<evidence type="ECO:0000256" key="1">
    <source>
        <dbReference type="ARBA" id="ARBA00009631"/>
    </source>
</evidence>
<dbReference type="STRING" id="7739.C3YXU7"/>
<dbReference type="Pfam" id="PF00402">
    <property type="entry name" value="Calponin"/>
    <property type="match status" value="1"/>
</dbReference>
<name>C3YXU7_BRAFL</name>
<organism>
    <name type="scientific">Branchiostoma floridae</name>
    <name type="common">Florida lancelet</name>
    <name type="synonym">Amphioxus</name>
    <dbReference type="NCBI Taxonomy" id="7739"/>
    <lineage>
        <taxon>Eukaryota</taxon>
        <taxon>Metazoa</taxon>
        <taxon>Chordata</taxon>
        <taxon>Cephalochordata</taxon>
        <taxon>Leptocardii</taxon>
        <taxon>Amphioxiformes</taxon>
        <taxon>Branchiostomatidae</taxon>
        <taxon>Branchiostoma</taxon>
    </lineage>
</organism>
<dbReference type="PANTHER" id="PTHR47385:SF24">
    <property type="entry name" value="MUSCLE-SPECIFIC PROTEIN 20"/>
    <property type="match status" value="1"/>
</dbReference>
<dbReference type="PANTHER" id="PTHR47385">
    <property type="entry name" value="CALPONIN"/>
    <property type="match status" value="1"/>
</dbReference>
<protein>
    <recommendedName>
        <fullName evidence="2">Transgelin</fullName>
    </recommendedName>
</protein>
<dbReference type="InParanoid" id="C3YXU7"/>
<dbReference type="SMART" id="SM00033">
    <property type="entry name" value="CH"/>
    <property type="match status" value="1"/>
</dbReference>
<dbReference type="InterPro" id="IPR001715">
    <property type="entry name" value="CH_dom"/>
</dbReference>
<proteinExistence type="inferred from homology"/>
<reference evidence="4" key="1">
    <citation type="journal article" date="2008" name="Nature">
        <title>The amphioxus genome and the evolution of the chordate karyotype.</title>
        <authorList>
            <consortium name="US DOE Joint Genome Institute (JGI-PGF)"/>
            <person name="Putnam N.H."/>
            <person name="Butts T."/>
            <person name="Ferrier D.E.K."/>
            <person name="Furlong R.F."/>
            <person name="Hellsten U."/>
            <person name="Kawashima T."/>
            <person name="Robinson-Rechavi M."/>
            <person name="Shoguchi E."/>
            <person name="Terry A."/>
            <person name="Yu J.-K."/>
            <person name="Benito-Gutierrez E.L."/>
            <person name="Dubchak I."/>
            <person name="Garcia-Fernandez J."/>
            <person name="Gibson-Brown J.J."/>
            <person name="Grigoriev I.V."/>
            <person name="Horton A.C."/>
            <person name="de Jong P.J."/>
            <person name="Jurka J."/>
            <person name="Kapitonov V.V."/>
            <person name="Kohara Y."/>
            <person name="Kuroki Y."/>
            <person name="Lindquist E."/>
            <person name="Lucas S."/>
            <person name="Osoegawa K."/>
            <person name="Pennacchio L.A."/>
            <person name="Salamov A.A."/>
            <person name="Satou Y."/>
            <person name="Sauka-Spengler T."/>
            <person name="Schmutz J."/>
            <person name="Shin-I T."/>
            <person name="Toyoda A."/>
            <person name="Bronner-Fraser M."/>
            <person name="Fujiyama A."/>
            <person name="Holland L.Z."/>
            <person name="Holland P.W.H."/>
            <person name="Satoh N."/>
            <person name="Rokhsar D.S."/>
        </authorList>
    </citation>
    <scope>NUCLEOTIDE SEQUENCE [LARGE SCALE GENOMIC DNA]</scope>
    <source>
        <strain evidence="4">S238N-H82</strain>
        <tissue evidence="4">Testes</tissue>
    </source>
</reference>